<protein>
    <submittedName>
        <fullName evidence="1">Uncharacterized protein</fullName>
    </submittedName>
</protein>
<evidence type="ECO:0000313" key="1">
    <source>
        <dbReference type="EMBL" id="GAJ06829.1"/>
    </source>
</evidence>
<reference evidence="1" key="1">
    <citation type="journal article" date="2014" name="Front. Microbiol.">
        <title>High frequency of phylogenetically diverse reductive dehalogenase-homologous genes in deep subseafloor sedimentary metagenomes.</title>
        <authorList>
            <person name="Kawai M."/>
            <person name="Futagami T."/>
            <person name="Toyoda A."/>
            <person name="Takaki Y."/>
            <person name="Nishi S."/>
            <person name="Hori S."/>
            <person name="Arai W."/>
            <person name="Tsubouchi T."/>
            <person name="Morono Y."/>
            <person name="Uchiyama I."/>
            <person name="Ito T."/>
            <person name="Fujiyama A."/>
            <person name="Inagaki F."/>
            <person name="Takami H."/>
        </authorList>
    </citation>
    <scope>NUCLEOTIDE SEQUENCE</scope>
    <source>
        <strain evidence="1">Expedition CK06-06</strain>
    </source>
</reference>
<feature type="non-terminal residue" evidence="1">
    <location>
        <position position="55"/>
    </location>
</feature>
<comment type="caution">
    <text evidence="1">The sequence shown here is derived from an EMBL/GenBank/DDBJ whole genome shotgun (WGS) entry which is preliminary data.</text>
</comment>
<organism evidence="1">
    <name type="scientific">marine sediment metagenome</name>
    <dbReference type="NCBI Taxonomy" id="412755"/>
    <lineage>
        <taxon>unclassified sequences</taxon>
        <taxon>metagenomes</taxon>
        <taxon>ecological metagenomes</taxon>
    </lineage>
</organism>
<gene>
    <name evidence="1" type="ORF">S12H4_46978</name>
</gene>
<proteinExistence type="predicted"/>
<name>X1TNJ0_9ZZZZ</name>
<dbReference type="EMBL" id="BARW01029195">
    <property type="protein sequence ID" value="GAJ06829.1"/>
    <property type="molecule type" value="Genomic_DNA"/>
</dbReference>
<dbReference type="AlphaFoldDB" id="X1TNJ0"/>
<accession>X1TNJ0</accession>
<sequence>MEYKIKLFVNIGGASANFGECVDALKIPPGLNKNLKICRKPNRGIIHEMAEKDIP</sequence>